<name>A0A3B1JZU1_ASTMX</name>
<dbReference type="AlphaFoldDB" id="A0A3B1JZU1"/>
<evidence type="ECO:0000256" key="2">
    <source>
        <dbReference type="ARBA" id="ARBA00022737"/>
    </source>
</evidence>
<reference evidence="3" key="4">
    <citation type="submission" date="2025-09" db="UniProtKB">
        <authorList>
            <consortium name="Ensembl"/>
        </authorList>
    </citation>
    <scope>IDENTIFICATION</scope>
</reference>
<accession>A0A3B1JZU1</accession>
<dbReference type="InterPro" id="IPR001611">
    <property type="entry name" value="Leu-rich_rpt"/>
</dbReference>
<sequence>MSSFMHYEMDRFIVTEGSILQCYNYFFSYRLNNCSITEQGCSDLSAALCCNPSHLTALDLSGNKLGDSGVKEISQLLKNSNSKLELLNLSDCSVSEKGYAALDSALKSNTSSHLIELDLRGNDPGNTGVKSLHYYLQDPNYKLKTLRLLKTPAAEKACASLSAALGMNVLLQTELNLSRNPAGLSGDSRVKLLCDLLQDTHCKLRKLQINNDDLTEESCSALATVLTSSSLRELDLSNNNLQNSGVKKLCEALKNPLCKLETLSLSTCSVTGEGYAALTSALTTNRDSHLKKLDFSGNDPGDKGVELITSVFIRSNKTLSITERGCAALSAALCSNPSHLTVLDLSGNKLGDSGVKEISHLLKNSNSKLELINNDDLTEESCSALATVLTSSSLRELDLSNNNLQDSGVKKLCEALKDPLCKLETLRFITFLIYIQFLKQFT</sequence>
<dbReference type="Proteomes" id="UP000018467">
    <property type="component" value="Unassembled WGS sequence"/>
</dbReference>
<keyword evidence="2" id="KW-0677">Repeat</keyword>
<dbReference type="PANTHER" id="PTHR24106">
    <property type="entry name" value="NACHT, LRR AND CARD DOMAINS-CONTAINING"/>
    <property type="match status" value="1"/>
</dbReference>
<dbReference type="SUPFAM" id="SSF52047">
    <property type="entry name" value="RNI-like"/>
    <property type="match status" value="2"/>
</dbReference>
<dbReference type="Ensembl" id="ENSAMXT00000048914.1">
    <property type="protein sequence ID" value="ENSAMXP00000047927.1"/>
    <property type="gene ID" value="ENSAMXG00000030315.1"/>
</dbReference>
<evidence type="ECO:0000256" key="1">
    <source>
        <dbReference type="ARBA" id="ARBA00022614"/>
    </source>
</evidence>
<reference evidence="4" key="1">
    <citation type="submission" date="2013-03" db="EMBL/GenBank/DDBJ databases">
        <authorList>
            <person name="Jeffery W."/>
            <person name="Warren W."/>
            <person name="Wilson R.K."/>
        </authorList>
    </citation>
    <scope>NUCLEOTIDE SEQUENCE</scope>
    <source>
        <strain evidence="4">female</strain>
    </source>
</reference>
<dbReference type="PROSITE" id="PS51450">
    <property type="entry name" value="LRR"/>
    <property type="match status" value="2"/>
</dbReference>
<keyword evidence="4" id="KW-1185">Reference proteome</keyword>
<dbReference type="PRINTS" id="PR00019">
    <property type="entry name" value="LEURICHRPT"/>
</dbReference>
<organism evidence="3 4">
    <name type="scientific">Astyanax mexicanus</name>
    <name type="common">Blind cave fish</name>
    <name type="synonym">Astyanax fasciatus mexicanus</name>
    <dbReference type="NCBI Taxonomy" id="7994"/>
    <lineage>
        <taxon>Eukaryota</taxon>
        <taxon>Metazoa</taxon>
        <taxon>Chordata</taxon>
        <taxon>Craniata</taxon>
        <taxon>Vertebrata</taxon>
        <taxon>Euteleostomi</taxon>
        <taxon>Actinopterygii</taxon>
        <taxon>Neopterygii</taxon>
        <taxon>Teleostei</taxon>
        <taxon>Ostariophysi</taxon>
        <taxon>Characiformes</taxon>
        <taxon>Characoidei</taxon>
        <taxon>Acestrorhamphidae</taxon>
        <taxon>Acestrorhamphinae</taxon>
        <taxon>Astyanax</taxon>
    </lineage>
</organism>
<dbReference type="Pfam" id="PF13516">
    <property type="entry name" value="LRR_6"/>
    <property type="match status" value="6"/>
</dbReference>
<keyword evidence="1" id="KW-0433">Leucine-rich repeat</keyword>
<dbReference type="InterPro" id="IPR051261">
    <property type="entry name" value="NLR"/>
</dbReference>
<proteinExistence type="predicted"/>
<dbReference type="Bgee" id="ENSAMXG00000030315">
    <property type="expression patterns" value="Expressed in intestine and 12 other cell types or tissues"/>
</dbReference>
<dbReference type="InParanoid" id="A0A3B1JZU1"/>
<dbReference type="InterPro" id="IPR032675">
    <property type="entry name" value="LRR_dom_sf"/>
</dbReference>
<protein>
    <submittedName>
        <fullName evidence="3">Uncharacterized protein</fullName>
    </submittedName>
</protein>
<evidence type="ECO:0000313" key="3">
    <source>
        <dbReference type="Ensembl" id="ENSAMXP00000047927.1"/>
    </source>
</evidence>
<evidence type="ECO:0000313" key="4">
    <source>
        <dbReference type="Proteomes" id="UP000018467"/>
    </source>
</evidence>
<reference evidence="4" key="2">
    <citation type="journal article" date="2014" name="Nat. Commun.">
        <title>The cavefish genome reveals candidate genes for eye loss.</title>
        <authorList>
            <person name="McGaugh S.E."/>
            <person name="Gross J.B."/>
            <person name="Aken B."/>
            <person name="Blin M."/>
            <person name="Borowsky R."/>
            <person name="Chalopin D."/>
            <person name="Hinaux H."/>
            <person name="Jeffery W.R."/>
            <person name="Keene A."/>
            <person name="Ma L."/>
            <person name="Minx P."/>
            <person name="Murphy D."/>
            <person name="O'Quin K.E."/>
            <person name="Retaux S."/>
            <person name="Rohner N."/>
            <person name="Searle S.M."/>
            <person name="Stahl B.A."/>
            <person name="Tabin C."/>
            <person name="Volff J.N."/>
            <person name="Yoshizawa M."/>
            <person name="Warren W.C."/>
        </authorList>
    </citation>
    <scope>NUCLEOTIDE SEQUENCE [LARGE SCALE GENOMIC DNA]</scope>
    <source>
        <strain evidence="4">female</strain>
    </source>
</reference>
<reference evidence="3" key="3">
    <citation type="submission" date="2025-08" db="UniProtKB">
        <authorList>
            <consortium name="Ensembl"/>
        </authorList>
    </citation>
    <scope>IDENTIFICATION</scope>
</reference>
<dbReference type="GeneTree" id="ENSGT01150000286911"/>
<dbReference type="Gene3D" id="3.80.10.10">
    <property type="entry name" value="Ribonuclease Inhibitor"/>
    <property type="match status" value="3"/>
</dbReference>
<dbReference type="SMART" id="SM00368">
    <property type="entry name" value="LRR_RI"/>
    <property type="match status" value="11"/>
</dbReference>